<evidence type="ECO:0000313" key="6">
    <source>
        <dbReference type="EMBL" id="NYJ18772.1"/>
    </source>
</evidence>
<protein>
    <submittedName>
        <fullName evidence="6">Flagellar protein FliO/FliZ</fullName>
    </submittedName>
</protein>
<name>A0A7Z0J4V2_9MICO</name>
<dbReference type="GO" id="GO:0044781">
    <property type="term" value="P:bacterial-type flagellum organization"/>
    <property type="evidence" value="ECO:0007669"/>
    <property type="project" value="InterPro"/>
</dbReference>
<keyword evidence="2" id="KW-1003">Cell membrane</keyword>
<keyword evidence="6" id="KW-0282">Flagellum</keyword>
<dbReference type="GO" id="GO:0016020">
    <property type="term" value="C:membrane"/>
    <property type="evidence" value="ECO:0007669"/>
    <property type="project" value="InterPro"/>
</dbReference>
<evidence type="ECO:0000256" key="4">
    <source>
        <dbReference type="ARBA" id="ARBA00022989"/>
    </source>
</evidence>
<evidence type="ECO:0000256" key="2">
    <source>
        <dbReference type="ARBA" id="ARBA00022475"/>
    </source>
</evidence>
<dbReference type="Pfam" id="PF04347">
    <property type="entry name" value="FliO"/>
    <property type="match status" value="1"/>
</dbReference>
<keyword evidence="5" id="KW-0472">Membrane</keyword>
<comment type="subcellular location">
    <subcellularLocation>
        <location evidence="1">Cell membrane</location>
    </subcellularLocation>
</comment>
<dbReference type="RefSeq" id="WP_179577636.1">
    <property type="nucleotide sequence ID" value="NZ_JACCFM010000001.1"/>
</dbReference>
<keyword evidence="4" id="KW-1133">Transmembrane helix</keyword>
<accession>A0A7Z0J4V2</accession>
<keyword evidence="6" id="KW-0966">Cell projection</keyword>
<dbReference type="AlphaFoldDB" id="A0A7Z0J4V2"/>
<evidence type="ECO:0000313" key="7">
    <source>
        <dbReference type="Proteomes" id="UP000537260"/>
    </source>
</evidence>
<dbReference type="Proteomes" id="UP000537260">
    <property type="component" value="Unassembled WGS sequence"/>
</dbReference>
<proteinExistence type="predicted"/>
<keyword evidence="3" id="KW-0812">Transmembrane</keyword>
<keyword evidence="6" id="KW-0969">Cilium</keyword>
<evidence type="ECO:0000256" key="5">
    <source>
        <dbReference type="ARBA" id="ARBA00023136"/>
    </source>
</evidence>
<evidence type="ECO:0000256" key="1">
    <source>
        <dbReference type="ARBA" id="ARBA00004236"/>
    </source>
</evidence>
<gene>
    <name evidence="6" type="ORF">HNR05_000563</name>
</gene>
<comment type="caution">
    <text evidence="6">The sequence shown here is derived from an EMBL/GenBank/DDBJ whole genome shotgun (WGS) entry which is preliminary data.</text>
</comment>
<sequence length="153" mass="16269">MDTLFLALRVLLSLAAVLAVIWFAHKRLTSGSRAAKVANPITVISRQGLAQKASVVIIEAEGQRFVLGVTEQAVNVLYQRESSIAADEFAFAMAGFDLPEAADPQADSVPVDINPAGPKHSLTPPASQGMLRGSILSAETWKLSFAALRQGLK</sequence>
<evidence type="ECO:0000256" key="3">
    <source>
        <dbReference type="ARBA" id="ARBA00022692"/>
    </source>
</evidence>
<dbReference type="InterPro" id="IPR022781">
    <property type="entry name" value="Flagellar_biosynth_FliO"/>
</dbReference>
<reference evidence="6 7" key="1">
    <citation type="submission" date="2020-07" db="EMBL/GenBank/DDBJ databases">
        <title>Sequencing the genomes of 1000 actinobacteria strains.</title>
        <authorList>
            <person name="Klenk H.-P."/>
        </authorList>
    </citation>
    <scope>NUCLEOTIDE SEQUENCE [LARGE SCALE GENOMIC DNA]</scope>
    <source>
        <strain evidence="6 7">LI1</strain>
    </source>
</reference>
<organism evidence="6 7">
    <name type="scientific">Glaciibacter psychrotolerans</name>
    <dbReference type="NCBI Taxonomy" id="670054"/>
    <lineage>
        <taxon>Bacteria</taxon>
        <taxon>Bacillati</taxon>
        <taxon>Actinomycetota</taxon>
        <taxon>Actinomycetes</taxon>
        <taxon>Micrococcales</taxon>
        <taxon>Microbacteriaceae</taxon>
        <taxon>Glaciibacter</taxon>
    </lineage>
</organism>
<keyword evidence="7" id="KW-1185">Reference proteome</keyword>
<dbReference type="EMBL" id="JACCFM010000001">
    <property type="protein sequence ID" value="NYJ18772.1"/>
    <property type="molecule type" value="Genomic_DNA"/>
</dbReference>